<reference evidence="2" key="1">
    <citation type="submission" date="2016-10" db="EMBL/GenBank/DDBJ databases">
        <authorList>
            <person name="Varghese N."/>
            <person name="Submissions S."/>
        </authorList>
    </citation>
    <scope>NUCLEOTIDE SEQUENCE [LARGE SCALE GENOMIC DNA]</scope>
    <source>
        <strain evidence="2">IBRC-M 10655</strain>
    </source>
</reference>
<name>A0A1H0R011_9PSEU</name>
<dbReference type="InterPro" id="IPR009003">
    <property type="entry name" value="Peptidase_S1_PA"/>
</dbReference>
<dbReference type="STRING" id="504798.SAMN05421871_104226"/>
<sequence length="259" mass="25802">MSRGIRSKPRLAALGLAVVGLAAGLLGVVGPTSTAATSVTLGGGSGIAFDKGLPAEVTQATAFGCTLTAVGYDRTGNLVGLTNAHCFIQADGTKLVGEPIYKNVAPAGTAFNTAKVITPDTDTGVIGTVTHVSTPNNLASDGPDGLDYAVIDLDETKVVPTTTVGAVTITSVGAVPGAGVRMCKQGQTTGLTCGFNLGNRGIWFAHTIWTWAGDSGAPVVVGQTLVGNAWGLQHGSPILSIIADMDANGGVGAGFRVAA</sequence>
<dbReference type="AlphaFoldDB" id="A0A1H0R011"/>
<dbReference type="RefSeq" id="WP_091377798.1">
    <property type="nucleotide sequence ID" value="NZ_FNDV01000004.1"/>
</dbReference>
<keyword evidence="2" id="KW-1185">Reference proteome</keyword>
<evidence type="ECO:0000313" key="1">
    <source>
        <dbReference type="EMBL" id="SDP22740.1"/>
    </source>
</evidence>
<dbReference type="SUPFAM" id="SSF50494">
    <property type="entry name" value="Trypsin-like serine proteases"/>
    <property type="match status" value="1"/>
</dbReference>
<organism evidence="1 2">
    <name type="scientific">Actinokineospora alba</name>
    <dbReference type="NCBI Taxonomy" id="504798"/>
    <lineage>
        <taxon>Bacteria</taxon>
        <taxon>Bacillati</taxon>
        <taxon>Actinomycetota</taxon>
        <taxon>Actinomycetes</taxon>
        <taxon>Pseudonocardiales</taxon>
        <taxon>Pseudonocardiaceae</taxon>
        <taxon>Actinokineospora</taxon>
    </lineage>
</organism>
<dbReference type="Gene3D" id="2.40.10.10">
    <property type="entry name" value="Trypsin-like serine proteases"/>
    <property type="match status" value="2"/>
</dbReference>
<proteinExistence type="predicted"/>
<dbReference type="OrthoDB" id="3698853at2"/>
<protein>
    <submittedName>
        <fullName evidence="1">Trypsin-like peptidase domain-containing protein</fullName>
    </submittedName>
</protein>
<evidence type="ECO:0000313" key="2">
    <source>
        <dbReference type="Proteomes" id="UP000199651"/>
    </source>
</evidence>
<dbReference type="EMBL" id="FNJB01000007">
    <property type="protein sequence ID" value="SDP22740.1"/>
    <property type="molecule type" value="Genomic_DNA"/>
</dbReference>
<dbReference type="Proteomes" id="UP000199651">
    <property type="component" value="Unassembled WGS sequence"/>
</dbReference>
<dbReference type="InterPro" id="IPR043504">
    <property type="entry name" value="Peptidase_S1_PA_chymotrypsin"/>
</dbReference>
<gene>
    <name evidence="1" type="ORF">SAMN05192558_107227</name>
</gene>
<accession>A0A1H0R011</accession>